<protein>
    <submittedName>
        <fullName evidence="1">NUDIX hydrolase dihydroneopterin triphosphate pyrophosphohydrolase/hydrolase, putative</fullName>
    </submittedName>
</protein>
<evidence type="ECO:0000313" key="1">
    <source>
        <dbReference type="EMBL" id="GET91491.1"/>
    </source>
</evidence>
<comment type="caution">
    <text evidence="1">The sequence shown here is derived from an EMBL/GenBank/DDBJ whole genome shotgun (WGS) entry which is preliminary data.</text>
</comment>
<proteinExistence type="predicted"/>
<dbReference type="AlphaFoldDB" id="A0A640KQC9"/>
<accession>A0A640KQC9</accession>
<keyword evidence="2" id="KW-1185">Reference proteome</keyword>
<gene>
    <name evidence="1" type="ORF">LtaPh_3216451</name>
</gene>
<dbReference type="VEuPathDB" id="TriTrypDB:LtaPh_3216451"/>
<organism evidence="1 2">
    <name type="scientific">Leishmania tarentolae</name>
    <name type="common">Sauroleishmania tarentolae</name>
    <dbReference type="NCBI Taxonomy" id="5689"/>
    <lineage>
        <taxon>Eukaryota</taxon>
        <taxon>Discoba</taxon>
        <taxon>Euglenozoa</taxon>
        <taxon>Kinetoplastea</taxon>
        <taxon>Metakinetoplastina</taxon>
        <taxon>Trypanosomatida</taxon>
        <taxon>Trypanosomatidae</taxon>
        <taxon>Leishmaniinae</taxon>
        <taxon>Leishmania</taxon>
        <taxon>lizard Leishmania</taxon>
    </lineage>
</organism>
<name>A0A640KQC9_LEITA</name>
<dbReference type="Proteomes" id="UP000419144">
    <property type="component" value="Unassembled WGS sequence"/>
</dbReference>
<dbReference type="GO" id="GO:0016787">
    <property type="term" value="F:hydrolase activity"/>
    <property type="evidence" value="ECO:0007669"/>
    <property type="project" value="UniProtKB-KW"/>
</dbReference>
<keyword evidence="1" id="KW-0378">Hydrolase</keyword>
<sequence length="251" mass="28113">MAHGGHHRLLTGRRPVDQVYQRPPFDGAKLCPNAALPPTSVRVSKFFAPQQVEKGVELLASDAQFPPRLADVTKLLAPLGNEFVLFVYGLFLLVMSPRTSRGRVYFAQKCGVLLKVKSNLFPRLSPRRLLRQLVPLTSALYSLAEVRVALPHRLTEQKLTPLIHEKYLNTSTIRVAVLTANNDHFVLPLGELSLFVCALCGLNIFRCHVAVAIPFFPLRDTVNVCRSCRMRCRSYRLRSPPFSALMTVIGL</sequence>
<reference evidence="1" key="1">
    <citation type="submission" date="2019-11" db="EMBL/GenBank/DDBJ databases">
        <title>Leishmania tarentolae CDS.</title>
        <authorList>
            <person name="Goto Y."/>
            <person name="Yamagishi J."/>
        </authorList>
    </citation>
    <scope>NUCLEOTIDE SEQUENCE [LARGE SCALE GENOMIC DNA]</scope>
    <source>
        <strain evidence="1">Parrot Tar II</strain>
    </source>
</reference>
<dbReference type="EMBL" id="BLBS01000048">
    <property type="protein sequence ID" value="GET91491.1"/>
    <property type="molecule type" value="Genomic_DNA"/>
</dbReference>
<evidence type="ECO:0000313" key="2">
    <source>
        <dbReference type="Proteomes" id="UP000419144"/>
    </source>
</evidence>